<feature type="domain" description="AB hydrolase-1" evidence="1">
    <location>
        <begin position="58"/>
        <end position="252"/>
    </location>
</feature>
<organism evidence="2 3">
    <name type="scientific">Apodospora peruviana</name>
    <dbReference type="NCBI Taxonomy" id="516989"/>
    <lineage>
        <taxon>Eukaryota</taxon>
        <taxon>Fungi</taxon>
        <taxon>Dikarya</taxon>
        <taxon>Ascomycota</taxon>
        <taxon>Pezizomycotina</taxon>
        <taxon>Sordariomycetes</taxon>
        <taxon>Sordariomycetidae</taxon>
        <taxon>Sordariales</taxon>
        <taxon>Lasiosphaeriaceae</taxon>
        <taxon>Apodospora</taxon>
    </lineage>
</organism>
<keyword evidence="3" id="KW-1185">Reference proteome</keyword>
<keyword evidence="2" id="KW-0378">Hydrolase</keyword>
<dbReference type="SUPFAM" id="SSF53474">
    <property type="entry name" value="alpha/beta-Hydrolases"/>
    <property type="match status" value="1"/>
</dbReference>
<name>A0AAE0I4H7_9PEZI</name>
<dbReference type="InterPro" id="IPR029058">
    <property type="entry name" value="AB_hydrolase_fold"/>
</dbReference>
<dbReference type="AlphaFoldDB" id="A0AAE0I4H7"/>
<proteinExistence type="predicted"/>
<dbReference type="InterPro" id="IPR000073">
    <property type="entry name" value="AB_hydrolase_1"/>
</dbReference>
<sequence>MHTGYHTRIGSAAIVPTPPSKPIISFSPVVLPDAPNRPVPLELRVTVPSTASGPLPVILLSHGHGPSNWLSSLEGYAPLAEFWAAHGFAVIQPTHLSSAFLGLPSPSGEELFYKQRAADMVHILDSLHTIETSLIVVGHKLDSTRVAVAGHSLGAWTACMLLGASNTDPRDSSVHHNPEPRIKAGVVLAGIGAGGADLSEFGRTTLAPFYGGNFTTMTAPALVVYGDEDVAPHLTIRGADWHADSYTLAPGPKALLTIKGGKHGLGGVSGWDAKETEDESPERLAVVQRMTWAYLWSRLYEGDKAWEEACKAMEQLDRLGGVQAKEE</sequence>
<dbReference type="Gene3D" id="3.40.50.1820">
    <property type="entry name" value="alpha/beta hydrolase"/>
    <property type="match status" value="1"/>
</dbReference>
<gene>
    <name evidence="2" type="ORF">B0H66DRAFT_228557</name>
</gene>
<dbReference type="Pfam" id="PF12697">
    <property type="entry name" value="Abhydrolase_6"/>
    <property type="match status" value="1"/>
</dbReference>
<reference evidence="2" key="2">
    <citation type="submission" date="2023-06" db="EMBL/GenBank/DDBJ databases">
        <authorList>
            <consortium name="Lawrence Berkeley National Laboratory"/>
            <person name="Haridas S."/>
            <person name="Hensen N."/>
            <person name="Bonometti L."/>
            <person name="Westerberg I."/>
            <person name="Brannstrom I.O."/>
            <person name="Guillou S."/>
            <person name="Cros-Aarteil S."/>
            <person name="Calhoun S."/>
            <person name="Kuo A."/>
            <person name="Mondo S."/>
            <person name="Pangilinan J."/>
            <person name="Riley R."/>
            <person name="Labutti K."/>
            <person name="Andreopoulos B."/>
            <person name="Lipzen A."/>
            <person name="Chen C."/>
            <person name="Yanf M."/>
            <person name="Daum C."/>
            <person name="Ng V."/>
            <person name="Clum A."/>
            <person name="Steindorff A."/>
            <person name="Ohm R."/>
            <person name="Martin F."/>
            <person name="Silar P."/>
            <person name="Natvig D."/>
            <person name="Lalanne C."/>
            <person name="Gautier V."/>
            <person name="Ament-Velasquez S.L."/>
            <person name="Kruys A."/>
            <person name="Hutchinson M.I."/>
            <person name="Powell A.J."/>
            <person name="Barry K."/>
            <person name="Miller A.N."/>
            <person name="Grigoriev I.V."/>
            <person name="Debuchy R."/>
            <person name="Gladieux P."/>
            <person name="Thoren M.H."/>
            <person name="Johannesson H."/>
        </authorList>
    </citation>
    <scope>NUCLEOTIDE SEQUENCE</scope>
    <source>
        <strain evidence="2">CBS 118394</strain>
    </source>
</reference>
<evidence type="ECO:0000259" key="1">
    <source>
        <dbReference type="Pfam" id="PF12697"/>
    </source>
</evidence>
<dbReference type="PANTHER" id="PTHR33428:SF14">
    <property type="entry name" value="CARBOXYLESTERASE TYPE B DOMAIN-CONTAINING PROTEIN"/>
    <property type="match status" value="1"/>
</dbReference>
<reference evidence="2" key="1">
    <citation type="journal article" date="2023" name="Mol. Phylogenet. Evol.">
        <title>Genome-scale phylogeny and comparative genomics of the fungal order Sordariales.</title>
        <authorList>
            <person name="Hensen N."/>
            <person name="Bonometti L."/>
            <person name="Westerberg I."/>
            <person name="Brannstrom I.O."/>
            <person name="Guillou S."/>
            <person name="Cros-Aarteil S."/>
            <person name="Calhoun S."/>
            <person name="Haridas S."/>
            <person name="Kuo A."/>
            <person name="Mondo S."/>
            <person name="Pangilinan J."/>
            <person name="Riley R."/>
            <person name="LaButti K."/>
            <person name="Andreopoulos B."/>
            <person name="Lipzen A."/>
            <person name="Chen C."/>
            <person name="Yan M."/>
            <person name="Daum C."/>
            <person name="Ng V."/>
            <person name="Clum A."/>
            <person name="Steindorff A."/>
            <person name="Ohm R.A."/>
            <person name="Martin F."/>
            <person name="Silar P."/>
            <person name="Natvig D.O."/>
            <person name="Lalanne C."/>
            <person name="Gautier V."/>
            <person name="Ament-Velasquez S.L."/>
            <person name="Kruys A."/>
            <person name="Hutchinson M.I."/>
            <person name="Powell A.J."/>
            <person name="Barry K."/>
            <person name="Miller A.N."/>
            <person name="Grigoriev I.V."/>
            <person name="Debuchy R."/>
            <person name="Gladieux P."/>
            <person name="Hiltunen Thoren M."/>
            <person name="Johannesson H."/>
        </authorList>
    </citation>
    <scope>NUCLEOTIDE SEQUENCE</scope>
    <source>
        <strain evidence="2">CBS 118394</strain>
    </source>
</reference>
<dbReference type="GO" id="GO:0016787">
    <property type="term" value="F:hydrolase activity"/>
    <property type="evidence" value="ECO:0007669"/>
    <property type="project" value="UniProtKB-KW"/>
</dbReference>
<accession>A0AAE0I4H7</accession>
<dbReference type="EMBL" id="JAUEDM010000004">
    <property type="protein sequence ID" value="KAK3318240.1"/>
    <property type="molecule type" value="Genomic_DNA"/>
</dbReference>
<dbReference type="PANTHER" id="PTHR33428">
    <property type="entry name" value="CHLOROPHYLLASE-2, CHLOROPLASTIC"/>
    <property type="match status" value="1"/>
</dbReference>
<evidence type="ECO:0000313" key="2">
    <source>
        <dbReference type="EMBL" id="KAK3318240.1"/>
    </source>
</evidence>
<evidence type="ECO:0000313" key="3">
    <source>
        <dbReference type="Proteomes" id="UP001283341"/>
    </source>
</evidence>
<dbReference type="Proteomes" id="UP001283341">
    <property type="component" value="Unassembled WGS sequence"/>
</dbReference>
<comment type="caution">
    <text evidence="2">The sequence shown here is derived from an EMBL/GenBank/DDBJ whole genome shotgun (WGS) entry which is preliminary data.</text>
</comment>
<protein>
    <submittedName>
        <fullName evidence="2">Alpha/Beta hydrolase protein</fullName>
    </submittedName>
</protein>